<evidence type="ECO:0000256" key="2">
    <source>
        <dbReference type="ARBA" id="ARBA00007260"/>
    </source>
</evidence>
<evidence type="ECO:0000256" key="13">
    <source>
        <dbReference type="ARBA" id="ARBA00030987"/>
    </source>
</evidence>
<evidence type="ECO:0000256" key="9">
    <source>
        <dbReference type="ARBA" id="ARBA00022989"/>
    </source>
</evidence>
<evidence type="ECO:0000256" key="1">
    <source>
        <dbReference type="ARBA" id="ARBA00004434"/>
    </source>
</evidence>
<evidence type="ECO:0000256" key="12">
    <source>
        <dbReference type="ARBA" id="ARBA00030212"/>
    </source>
</evidence>
<gene>
    <name evidence="15" type="ORF">NEZAVI_LOCUS168</name>
</gene>
<dbReference type="Pfam" id="PF07225">
    <property type="entry name" value="NDUF_B4"/>
    <property type="match status" value="1"/>
</dbReference>
<protein>
    <recommendedName>
        <fullName evidence="3">NADH dehydrogenase [ubiquinone] 1 beta subcomplex subunit 4</fullName>
    </recommendedName>
    <alternativeName>
        <fullName evidence="12">Complex I-B15</fullName>
    </alternativeName>
    <alternativeName>
        <fullName evidence="13">NADH-ubiquinone oxidoreductase B15 subunit</fullName>
    </alternativeName>
</protein>
<evidence type="ECO:0000256" key="7">
    <source>
        <dbReference type="ARBA" id="ARBA00022792"/>
    </source>
</evidence>
<evidence type="ECO:0000313" key="15">
    <source>
        <dbReference type="EMBL" id="CAH1388574.1"/>
    </source>
</evidence>
<feature type="transmembrane region" description="Helical" evidence="14">
    <location>
        <begin position="62"/>
        <end position="82"/>
    </location>
</feature>
<keyword evidence="9 14" id="KW-1133">Transmembrane helix</keyword>
<accession>A0A9P0GUP8</accession>
<dbReference type="OrthoDB" id="5818798at2759"/>
<reference evidence="15" key="1">
    <citation type="submission" date="2022-01" db="EMBL/GenBank/DDBJ databases">
        <authorList>
            <person name="King R."/>
        </authorList>
    </citation>
    <scope>NUCLEOTIDE SEQUENCE</scope>
</reference>
<dbReference type="AlphaFoldDB" id="A0A9P0GUP8"/>
<keyword evidence="4" id="KW-0813">Transport</keyword>
<dbReference type="EMBL" id="OV725077">
    <property type="protein sequence ID" value="CAH1388574.1"/>
    <property type="molecule type" value="Genomic_DNA"/>
</dbReference>
<dbReference type="InterPro" id="IPR009866">
    <property type="entry name" value="NADH_UbQ_OxRdtase_NDUFB4_su"/>
</dbReference>
<keyword evidence="16" id="KW-1185">Reference proteome</keyword>
<evidence type="ECO:0000313" key="16">
    <source>
        <dbReference type="Proteomes" id="UP001152798"/>
    </source>
</evidence>
<dbReference type="Proteomes" id="UP001152798">
    <property type="component" value="Chromosome 1"/>
</dbReference>
<keyword evidence="7" id="KW-0999">Mitochondrion inner membrane</keyword>
<dbReference type="PANTHER" id="PTHR15469:SF0">
    <property type="entry name" value="NADH DEHYDROGENASE [UBIQUINONE] 1 BETA SUBCOMPLEX SUBUNIT 4"/>
    <property type="match status" value="1"/>
</dbReference>
<keyword evidence="8" id="KW-0249">Electron transport</keyword>
<evidence type="ECO:0000256" key="6">
    <source>
        <dbReference type="ARBA" id="ARBA00022692"/>
    </source>
</evidence>
<evidence type="ECO:0000256" key="11">
    <source>
        <dbReference type="ARBA" id="ARBA00023136"/>
    </source>
</evidence>
<organism evidence="15 16">
    <name type="scientific">Nezara viridula</name>
    <name type="common">Southern green stink bug</name>
    <name type="synonym">Cimex viridulus</name>
    <dbReference type="NCBI Taxonomy" id="85310"/>
    <lineage>
        <taxon>Eukaryota</taxon>
        <taxon>Metazoa</taxon>
        <taxon>Ecdysozoa</taxon>
        <taxon>Arthropoda</taxon>
        <taxon>Hexapoda</taxon>
        <taxon>Insecta</taxon>
        <taxon>Pterygota</taxon>
        <taxon>Neoptera</taxon>
        <taxon>Paraneoptera</taxon>
        <taxon>Hemiptera</taxon>
        <taxon>Heteroptera</taxon>
        <taxon>Panheteroptera</taxon>
        <taxon>Pentatomomorpha</taxon>
        <taxon>Pentatomoidea</taxon>
        <taxon>Pentatomidae</taxon>
        <taxon>Pentatominae</taxon>
        <taxon>Nezara</taxon>
    </lineage>
</organism>
<keyword evidence="6 14" id="KW-0812">Transmembrane</keyword>
<evidence type="ECO:0000256" key="5">
    <source>
        <dbReference type="ARBA" id="ARBA00022660"/>
    </source>
</evidence>
<dbReference type="GO" id="GO:0005743">
    <property type="term" value="C:mitochondrial inner membrane"/>
    <property type="evidence" value="ECO:0007669"/>
    <property type="project" value="UniProtKB-SubCell"/>
</dbReference>
<keyword evidence="10" id="KW-0496">Mitochondrion</keyword>
<proteinExistence type="inferred from homology"/>
<keyword evidence="5" id="KW-0679">Respiratory chain</keyword>
<evidence type="ECO:0000256" key="4">
    <source>
        <dbReference type="ARBA" id="ARBA00022448"/>
    </source>
</evidence>
<comment type="similarity">
    <text evidence="2">Belongs to the complex I NDUFB4 subunit family.</text>
</comment>
<evidence type="ECO:0000256" key="3">
    <source>
        <dbReference type="ARBA" id="ARBA00018681"/>
    </source>
</evidence>
<keyword evidence="11 14" id="KW-0472">Membrane</keyword>
<evidence type="ECO:0000256" key="14">
    <source>
        <dbReference type="SAM" id="Phobius"/>
    </source>
</evidence>
<evidence type="ECO:0000256" key="8">
    <source>
        <dbReference type="ARBA" id="ARBA00022982"/>
    </source>
</evidence>
<evidence type="ECO:0000256" key="10">
    <source>
        <dbReference type="ARBA" id="ARBA00023128"/>
    </source>
</evidence>
<name>A0A9P0GUP8_NEZVI</name>
<dbReference type="PANTHER" id="PTHR15469">
    <property type="entry name" value="NADH-UBIQUINONE OXIDOREDUCTASE B15 SUBUNIT"/>
    <property type="match status" value="1"/>
</dbReference>
<comment type="subcellular location">
    <subcellularLocation>
        <location evidence="1">Mitochondrion inner membrane</location>
        <topology evidence="1">Single-pass membrane protein</topology>
    </subcellularLocation>
</comment>
<sequence length="108" mass="13022">MAEEISPELIEKKKQYRLAMRNEYLKKFTSPDKPEGHIFDPAFQRFMSMKVTKIEHFRETPITILKGMFMFVIPLGCMLYYYKSRRDQKEALLRSGQVPYSKRLFKFQ</sequence>